<keyword evidence="2" id="KW-0732">Signal</keyword>
<dbReference type="RefSeq" id="WP_080806185.1">
    <property type="nucleotide sequence ID" value="NZ_LT828552.1"/>
</dbReference>
<feature type="signal peptide" evidence="2">
    <location>
        <begin position="1"/>
        <end position="27"/>
    </location>
</feature>
<evidence type="ECO:0000256" key="2">
    <source>
        <dbReference type="SAM" id="SignalP"/>
    </source>
</evidence>
<proteinExistence type="predicted"/>
<dbReference type="OrthoDB" id="5422153at2"/>
<protein>
    <recommendedName>
        <fullName evidence="5">FG-GAP repeat protein</fullName>
    </recommendedName>
</protein>
<evidence type="ECO:0000256" key="1">
    <source>
        <dbReference type="SAM" id="MobiDB-lite"/>
    </source>
</evidence>
<dbReference type="AlphaFoldDB" id="A0A1W1HAC2"/>
<name>A0A1W1HAC2_9BACT</name>
<evidence type="ECO:0008006" key="5">
    <source>
        <dbReference type="Google" id="ProtNLM"/>
    </source>
</evidence>
<feature type="chain" id="PRO_5012484078" description="FG-GAP repeat protein" evidence="2">
    <location>
        <begin position="28"/>
        <end position="538"/>
    </location>
</feature>
<evidence type="ECO:0000313" key="3">
    <source>
        <dbReference type="EMBL" id="SLM29318.1"/>
    </source>
</evidence>
<dbReference type="STRING" id="1246637.MTBBW1_1740049"/>
<dbReference type="EMBL" id="FWEV01000084">
    <property type="protein sequence ID" value="SLM29318.1"/>
    <property type="molecule type" value="Genomic_DNA"/>
</dbReference>
<sequence length="538" mass="59030">MKYFKFFTIALSLAAFSCFLNTYTASAEPVKIAITPITIQSAESLDFLEKGIQQMLISRLNILNVSQAEPAPSGDLSLYDTDYILSSNVVLFGESVSTDAVLKDKKTGKILLNFSKTGESKGEVLSHISLLADTVAQKILKQDISVEYTEKTDNTPSSAQQKSTGEAQTNFTAETKYTTTKKRLPEKPMSLWRSKKIESEIASMSVGNVAGGIQNEIITCSDKTVTVFNYSSNQITVFTQFDADANQIFLTVDTADLNNNGVEEIYVTAIETKTLKPQSFILEWKDGGFRSIQKNLQWLFRKYGTNSNDRNILAGQKMNNTFSGLAPGVFKFSMGASGELNGTKLNLPEDINLYSFCYGDATNSGSSDSVAAISLKGNLSVYSPNGELLWEGSDEYGGSKLAINYKGNLYTRDDGFQLTPFYLQQRIMVTDFNDDGSNVVIVVRNSDSTSGLLAKTPIYKKGHIVSLKWNAMGFAPEKSTQTIPGYISDFTVTDLDGDGRTELVFSAVKTEGILSNDISSRIYSMSGFSQNMDNIMSE</sequence>
<gene>
    <name evidence="3" type="ORF">MTBBW1_1740049</name>
</gene>
<accession>A0A1W1HAC2</accession>
<dbReference type="SUPFAM" id="SSF69318">
    <property type="entry name" value="Integrin alpha N-terminal domain"/>
    <property type="match status" value="1"/>
</dbReference>
<dbReference type="Proteomes" id="UP000191931">
    <property type="component" value="Unassembled WGS sequence"/>
</dbReference>
<dbReference type="InterPro" id="IPR028994">
    <property type="entry name" value="Integrin_alpha_N"/>
</dbReference>
<organism evidence="3 4">
    <name type="scientific">Desulfamplus magnetovallimortis</name>
    <dbReference type="NCBI Taxonomy" id="1246637"/>
    <lineage>
        <taxon>Bacteria</taxon>
        <taxon>Pseudomonadati</taxon>
        <taxon>Thermodesulfobacteriota</taxon>
        <taxon>Desulfobacteria</taxon>
        <taxon>Desulfobacterales</taxon>
        <taxon>Desulfobacteraceae</taxon>
        <taxon>Desulfamplus</taxon>
    </lineage>
</organism>
<keyword evidence="4" id="KW-1185">Reference proteome</keyword>
<dbReference type="PROSITE" id="PS51257">
    <property type="entry name" value="PROKAR_LIPOPROTEIN"/>
    <property type="match status" value="1"/>
</dbReference>
<evidence type="ECO:0000313" key="4">
    <source>
        <dbReference type="Proteomes" id="UP000191931"/>
    </source>
</evidence>
<feature type="region of interest" description="Disordered" evidence="1">
    <location>
        <begin position="151"/>
        <end position="179"/>
    </location>
</feature>
<feature type="compositionally biased region" description="Polar residues" evidence="1">
    <location>
        <begin position="154"/>
        <end position="178"/>
    </location>
</feature>
<reference evidence="3 4" key="1">
    <citation type="submission" date="2017-03" db="EMBL/GenBank/DDBJ databases">
        <authorList>
            <person name="Afonso C.L."/>
            <person name="Miller P.J."/>
            <person name="Scott M.A."/>
            <person name="Spackman E."/>
            <person name="Goraichik I."/>
            <person name="Dimitrov K.M."/>
            <person name="Suarez D.L."/>
            <person name="Swayne D.E."/>
        </authorList>
    </citation>
    <scope>NUCLEOTIDE SEQUENCE [LARGE SCALE GENOMIC DNA]</scope>
    <source>
        <strain evidence="3">PRJEB14757</strain>
    </source>
</reference>